<sequence length="68" mass="7637">MNVKLFAHLYLNKTSQSALQYYVKGGFVSDKISFDDSAWGRSLGFNGHDIAGAELTYFGHKFFARPSQ</sequence>
<proteinExistence type="predicted"/>
<organism evidence="2 3">
    <name type="scientific">Didymodactylos carnosus</name>
    <dbReference type="NCBI Taxonomy" id="1234261"/>
    <lineage>
        <taxon>Eukaryota</taxon>
        <taxon>Metazoa</taxon>
        <taxon>Spiralia</taxon>
        <taxon>Gnathifera</taxon>
        <taxon>Rotifera</taxon>
        <taxon>Eurotatoria</taxon>
        <taxon>Bdelloidea</taxon>
        <taxon>Philodinida</taxon>
        <taxon>Philodinidae</taxon>
        <taxon>Didymodactylos</taxon>
    </lineage>
</organism>
<evidence type="ECO:0000313" key="3">
    <source>
        <dbReference type="Proteomes" id="UP000682733"/>
    </source>
</evidence>
<evidence type="ECO:0000313" key="2">
    <source>
        <dbReference type="EMBL" id="CAF3532633.1"/>
    </source>
</evidence>
<accession>A0A8S2GRN6</accession>
<name>A0A8S2GRN6_9BILA</name>
<dbReference type="Proteomes" id="UP000677228">
    <property type="component" value="Unassembled WGS sequence"/>
</dbReference>
<evidence type="ECO:0000313" key="1">
    <source>
        <dbReference type="EMBL" id="CAF0753681.1"/>
    </source>
</evidence>
<reference evidence="2" key="1">
    <citation type="submission" date="2021-02" db="EMBL/GenBank/DDBJ databases">
        <authorList>
            <person name="Nowell W R."/>
        </authorList>
    </citation>
    <scope>NUCLEOTIDE SEQUENCE</scope>
</reference>
<dbReference type="EMBL" id="CAJNOK010000442">
    <property type="protein sequence ID" value="CAF0753681.1"/>
    <property type="molecule type" value="Genomic_DNA"/>
</dbReference>
<dbReference type="AlphaFoldDB" id="A0A8S2GRN6"/>
<comment type="caution">
    <text evidence="2">The sequence shown here is derived from an EMBL/GenBank/DDBJ whole genome shotgun (WGS) entry which is preliminary data.</text>
</comment>
<protein>
    <submittedName>
        <fullName evidence="2">Uncharacterized protein</fullName>
    </submittedName>
</protein>
<dbReference type="EMBL" id="CAJOBA010000442">
    <property type="protein sequence ID" value="CAF3532633.1"/>
    <property type="molecule type" value="Genomic_DNA"/>
</dbReference>
<dbReference type="Proteomes" id="UP000682733">
    <property type="component" value="Unassembled WGS sequence"/>
</dbReference>
<gene>
    <name evidence="1" type="ORF">OVA965_LOCUS2161</name>
    <name evidence="2" type="ORF">TMI583_LOCUS2161</name>
</gene>